<evidence type="ECO:0000313" key="3">
    <source>
        <dbReference type="Proteomes" id="UP000267081"/>
    </source>
</evidence>
<evidence type="ECO:0000313" key="2">
    <source>
        <dbReference type="EMBL" id="RSD13132.1"/>
    </source>
</evidence>
<reference evidence="2 3" key="1">
    <citation type="submission" date="2018-12" db="EMBL/GenBank/DDBJ databases">
        <title>Amycolatopsis eburnea sp. nov. actinomycete associate with arbuscular mycorrhiza fungal spore.</title>
        <authorList>
            <person name="Lumyong S."/>
            <person name="Chaiya L."/>
        </authorList>
    </citation>
    <scope>NUCLEOTIDE SEQUENCE [LARGE SCALE GENOMIC DNA]</scope>
    <source>
        <strain evidence="2 3">GLM-1</strain>
    </source>
</reference>
<proteinExistence type="predicted"/>
<name>A0A427T2H9_9PSEU</name>
<protein>
    <submittedName>
        <fullName evidence="2">Uncharacterized protein</fullName>
    </submittedName>
</protein>
<accession>A0A427T2H9</accession>
<feature type="region of interest" description="Disordered" evidence="1">
    <location>
        <begin position="652"/>
        <end position="672"/>
    </location>
</feature>
<dbReference type="Proteomes" id="UP000267081">
    <property type="component" value="Unassembled WGS sequence"/>
</dbReference>
<evidence type="ECO:0000256" key="1">
    <source>
        <dbReference type="SAM" id="MobiDB-lite"/>
    </source>
</evidence>
<keyword evidence="3" id="KW-1185">Reference proteome</keyword>
<comment type="caution">
    <text evidence="2">The sequence shown here is derived from an EMBL/GenBank/DDBJ whole genome shotgun (WGS) entry which is preliminary data.</text>
</comment>
<organism evidence="2 3">
    <name type="scientific">Amycolatopsis eburnea</name>
    <dbReference type="NCBI Taxonomy" id="2267691"/>
    <lineage>
        <taxon>Bacteria</taxon>
        <taxon>Bacillati</taxon>
        <taxon>Actinomycetota</taxon>
        <taxon>Actinomycetes</taxon>
        <taxon>Pseudonocardiales</taxon>
        <taxon>Pseudonocardiaceae</taxon>
        <taxon>Amycolatopsis</taxon>
    </lineage>
</organism>
<dbReference type="RefSeq" id="WP_125312434.1">
    <property type="nucleotide sequence ID" value="NZ_RSEC01000058.1"/>
</dbReference>
<dbReference type="AlphaFoldDB" id="A0A427T2H9"/>
<dbReference type="EMBL" id="RSEC01000058">
    <property type="protein sequence ID" value="RSD13132.1"/>
    <property type="molecule type" value="Genomic_DNA"/>
</dbReference>
<gene>
    <name evidence="2" type="ORF">EIY87_25550</name>
</gene>
<dbReference type="OrthoDB" id="3578774at2"/>
<sequence>MRTYYDEDDYEGYEAGQDLLVRRFSTWAAGRGREIDPYAVISALQFRHTSIDGRLAYWTGELVRDFLLTYVPRTLSATADDAVLVPETLQLFLRYLHEAGLEDPMSEAPADLEGAVAKAAAEFPAAMADERNFGVGKYWVMTALRNGVDAEDSDAMNTFLAEVREGKHAYDAQLLAEIAARQAGEQPERALPQLPVSLPPDSELEAAAERSSLVIKLRKFVEWVGEGRALTGTGALKLADARELVSLLDTGDEFERDLAGEVQTVRTSADLPSLAILFELAKRARLVRVVKGKLVRVAKAAPLVKDALALWTAAFDAVAEPGLLVKDSVVAPGYALLLDENLDIVLPDVLNTIYGMPEPIPVVRIAETVWLACTEDYYLDLEPSMEPLWRDGLAGQFRRLLTKLAEFGAVDLTVGPPDPMFSMDLVPENPEIPPDVQERLRVALEAPSVDLVTLTPLATRAVRARLLREGRFAPLVGELSGATAAAVLGVVAEHYTEDAAAAEITGWLAAHGGRDAGLPLLLDAVRECPFRTRASVMLEILTGSLPDGDAVMHGLRADPALGPIATQLLVERGELAPEGLDGREALLGMAEQFLVLLETAGPEATAATLIEVPDGERAHLAEAILGSGHPDHVGLAELAEVFEQVRPVRTVHPLGGLKRSGGAKGKSKKRRR</sequence>